<dbReference type="InterPro" id="IPR023198">
    <property type="entry name" value="PGP-like_dom2"/>
</dbReference>
<dbReference type="GO" id="GO:0006281">
    <property type="term" value="P:DNA repair"/>
    <property type="evidence" value="ECO:0007669"/>
    <property type="project" value="TreeGrafter"/>
</dbReference>
<gene>
    <name evidence="1" type="ORF">AKK44_03170</name>
</gene>
<name>A0A0P6SK23_9STRE</name>
<dbReference type="PANTHER" id="PTHR43434">
    <property type="entry name" value="PHOSPHOGLYCOLATE PHOSPHATASE"/>
    <property type="match status" value="1"/>
</dbReference>
<dbReference type="STRING" id="119224.AKK44_03170"/>
<dbReference type="SFLD" id="SFLDG01129">
    <property type="entry name" value="C1.5:_HAD__Beta-PGM__Phosphata"/>
    <property type="match status" value="1"/>
</dbReference>
<evidence type="ECO:0000313" key="2">
    <source>
        <dbReference type="Proteomes" id="UP000049578"/>
    </source>
</evidence>
<dbReference type="PATRIC" id="fig|119224.3.peg.155"/>
<keyword evidence="2" id="KW-1185">Reference proteome</keyword>
<sequence>MNYHDYIWDLGGTLLDNYELSTQAFQETLAAFNLSGDAVAIHETLKESTEAAINKFAPQEKEFLKVYKANEAKKLTHPIWCSGAEAILKKVVASGGRNFLVTHRDDHVHDLLAQAGLSIYFEDIITSSNGFARKPNPESLLYLKETYNISNALVIGDRDIDSQAGQAAGFDTLLVDGRKSLLEIVN</sequence>
<organism evidence="1 2">
    <name type="scientific">Streptococcus phocae</name>
    <dbReference type="NCBI Taxonomy" id="119224"/>
    <lineage>
        <taxon>Bacteria</taxon>
        <taxon>Bacillati</taxon>
        <taxon>Bacillota</taxon>
        <taxon>Bacilli</taxon>
        <taxon>Lactobacillales</taxon>
        <taxon>Streptococcaceae</taxon>
        <taxon>Streptococcus</taxon>
    </lineage>
</organism>
<dbReference type="InterPro" id="IPR041492">
    <property type="entry name" value="HAD_2"/>
</dbReference>
<dbReference type="SFLD" id="SFLDS00003">
    <property type="entry name" value="Haloacid_Dehalogenase"/>
    <property type="match status" value="1"/>
</dbReference>
<dbReference type="Pfam" id="PF13419">
    <property type="entry name" value="HAD_2"/>
    <property type="match status" value="1"/>
</dbReference>
<dbReference type="Gene3D" id="3.40.50.1000">
    <property type="entry name" value="HAD superfamily/HAD-like"/>
    <property type="match status" value="1"/>
</dbReference>
<dbReference type="NCBIfam" id="TIGR01549">
    <property type="entry name" value="HAD-SF-IA-v1"/>
    <property type="match status" value="1"/>
</dbReference>
<dbReference type="SUPFAM" id="SSF56784">
    <property type="entry name" value="HAD-like"/>
    <property type="match status" value="1"/>
</dbReference>
<dbReference type="InterPro" id="IPR036412">
    <property type="entry name" value="HAD-like_sf"/>
</dbReference>
<dbReference type="InterPro" id="IPR006439">
    <property type="entry name" value="HAD-SF_hydro_IA"/>
</dbReference>
<dbReference type="RefSeq" id="WP_054278480.1">
    <property type="nucleotide sequence ID" value="NZ_LHQM01000010.1"/>
</dbReference>
<reference evidence="1 2" key="1">
    <citation type="submission" date="2015-08" db="EMBL/GenBank/DDBJ databases">
        <title>Genome sequence of Streptococcus phocae subsp. phocae ATCC 51973T isolated from liver specimen obtained from seal.</title>
        <authorList>
            <person name="Avendano-Herrera R."/>
        </authorList>
    </citation>
    <scope>NUCLEOTIDE SEQUENCE [LARGE SCALE GENOMIC DNA]</scope>
    <source>
        <strain evidence="1 2">ATCC 51973</strain>
    </source>
</reference>
<dbReference type="InterPro" id="IPR023214">
    <property type="entry name" value="HAD_sf"/>
</dbReference>
<protein>
    <submittedName>
        <fullName evidence="1">DNA gyrase subunit B</fullName>
    </submittedName>
</protein>
<dbReference type="GO" id="GO:0005829">
    <property type="term" value="C:cytosol"/>
    <property type="evidence" value="ECO:0007669"/>
    <property type="project" value="TreeGrafter"/>
</dbReference>
<comment type="caution">
    <text evidence="1">The sequence shown here is derived from an EMBL/GenBank/DDBJ whole genome shotgun (WGS) entry which is preliminary data.</text>
</comment>
<evidence type="ECO:0000313" key="1">
    <source>
        <dbReference type="EMBL" id="KPJ22666.1"/>
    </source>
</evidence>
<dbReference type="AlphaFoldDB" id="A0A0P6SK23"/>
<dbReference type="InterPro" id="IPR050155">
    <property type="entry name" value="HAD-like_hydrolase_sf"/>
</dbReference>
<dbReference type="Gene3D" id="1.10.150.240">
    <property type="entry name" value="Putative phosphatase, domain 2"/>
    <property type="match status" value="1"/>
</dbReference>
<accession>A0A0P6SK23</accession>
<dbReference type="GO" id="GO:0008967">
    <property type="term" value="F:phosphoglycolate phosphatase activity"/>
    <property type="evidence" value="ECO:0007669"/>
    <property type="project" value="TreeGrafter"/>
</dbReference>
<dbReference type="EMBL" id="LHQM01000010">
    <property type="protein sequence ID" value="KPJ22666.1"/>
    <property type="molecule type" value="Genomic_DNA"/>
</dbReference>
<dbReference type="Proteomes" id="UP000049578">
    <property type="component" value="Unassembled WGS sequence"/>
</dbReference>
<proteinExistence type="predicted"/>
<dbReference type="PANTHER" id="PTHR43434:SF25">
    <property type="entry name" value="PHOSPHOGLYCOLATE PHOSPHATASE"/>
    <property type="match status" value="1"/>
</dbReference>